<organism evidence="2 3">
    <name type="scientific">Hevea brasiliensis</name>
    <name type="common">Para rubber tree</name>
    <name type="synonym">Siphonia brasiliensis</name>
    <dbReference type="NCBI Taxonomy" id="3981"/>
    <lineage>
        <taxon>Eukaryota</taxon>
        <taxon>Viridiplantae</taxon>
        <taxon>Streptophyta</taxon>
        <taxon>Embryophyta</taxon>
        <taxon>Tracheophyta</taxon>
        <taxon>Spermatophyta</taxon>
        <taxon>Magnoliopsida</taxon>
        <taxon>eudicotyledons</taxon>
        <taxon>Gunneridae</taxon>
        <taxon>Pentapetalae</taxon>
        <taxon>rosids</taxon>
        <taxon>fabids</taxon>
        <taxon>Malpighiales</taxon>
        <taxon>Euphorbiaceae</taxon>
        <taxon>Crotonoideae</taxon>
        <taxon>Micrandreae</taxon>
        <taxon>Hevea</taxon>
    </lineage>
</organism>
<gene>
    <name evidence="2" type="ORF">P3X46_008053</name>
</gene>
<evidence type="ECO:0000313" key="2">
    <source>
        <dbReference type="EMBL" id="KAJ9179719.1"/>
    </source>
</evidence>
<dbReference type="InterPro" id="IPR007612">
    <property type="entry name" value="LOR"/>
</dbReference>
<accession>A0ABQ9MHB3</accession>
<keyword evidence="3" id="KW-1185">Reference proteome</keyword>
<dbReference type="Pfam" id="PF04525">
    <property type="entry name" value="LOR"/>
    <property type="match status" value="1"/>
</dbReference>
<protein>
    <recommendedName>
        <fullName evidence="4">Protein LURP-one-related 5-like</fullName>
    </recommendedName>
</protein>
<dbReference type="InterPro" id="IPR038595">
    <property type="entry name" value="LOR_sf"/>
</dbReference>
<comment type="caution">
    <text evidence="2">The sequence shown here is derived from an EMBL/GenBank/DDBJ whole genome shotgun (WGS) entry which is preliminary data.</text>
</comment>
<proteinExistence type="inferred from homology"/>
<sequence length="231" mass="26126">MSKIHPTEKRCSQDLFLNEKEMVVDDGDGYQHQRRNPCVLTVWKRSSMSFQGTDGFTVFDPHGRLVFRVDNYSRKNRYGGGGLILMDGVGNALLSLKPQTLSMQYQWNAYRGEDGYGKNPKMKVFSMRSTSVLFHTGKEVAEIFMGGFTRKGQIPDFRIEGSFKARDCKIKSSTGELVAKMARKRVNTTILLSNDVFSLVVQPDFDTQLIMAFVIVLDRISNKPFAPVLCS</sequence>
<reference evidence="2" key="1">
    <citation type="journal article" date="2023" name="Plant Biotechnol. J.">
        <title>Chromosome-level wild Hevea brasiliensis genome provides new tools for genomic-assisted breeding and valuable loci to elevate rubber yield.</title>
        <authorList>
            <person name="Cheng H."/>
            <person name="Song X."/>
            <person name="Hu Y."/>
            <person name="Wu T."/>
            <person name="Yang Q."/>
            <person name="An Z."/>
            <person name="Feng S."/>
            <person name="Deng Z."/>
            <person name="Wu W."/>
            <person name="Zeng X."/>
            <person name="Tu M."/>
            <person name="Wang X."/>
            <person name="Huang H."/>
        </authorList>
    </citation>
    <scope>NUCLEOTIDE SEQUENCE</scope>
    <source>
        <strain evidence="2">MT/VB/25A 57/8</strain>
    </source>
</reference>
<dbReference type="PANTHER" id="PTHR31087">
    <property type="match status" value="1"/>
</dbReference>
<dbReference type="Gene3D" id="2.40.160.200">
    <property type="entry name" value="LURP1-related"/>
    <property type="match status" value="1"/>
</dbReference>
<dbReference type="InterPro" id="IPR025659">
    <property type="entry name" value="Tubby-like_C"/>
</dbReference>
<evidence type="ECO:0008006" key="4">
    <source>
        <dbReference type="Google" id="ProtNLM"/>
    </source>
</evidence>
<evidence type="ECO:0000313" key="3">
    <source>
        <dbReference type="Proteomes" id="UP001174677"/>
    </source>
</evidence>
<dbReference type="Proteomes" id="UP001174677">
    <property type="component" value="Chromosome 5"/>
</dbReference>
<evidence type="ECO:0000256" key="1">
    <source>
        <dbReference type="ARBA" id="ARBA00005437"/>
    </source>
</evidence>
<dbReference type="SUPFAM" id="SSF54518">
    <property type="entry name" value="Tubby C-terminal domain-like"/>
    <property type="match status" value="1"/>
</dbReference>
<dbReference type="EMBL" id="JARPOI010000005">
    <property type="protein sequence ID" value="KAJ9179719.1"/>
    <property type="molecule type" value="Genomic_DNA"/>
</dbReference>
<name>A0ABQ9MHB3_HEVBR</name>
<dbReference type="PANTHER" id="PTHR31087:SF95">
    <property type="entry name" value="EXPRESSED PROTEIN"/>
    <property type="match status" value="1"/>
</dbReference>
<comment type="similarity">
    <text evidence="1">Belongs to the LOR family.</text>
</comment>